<evidence type="ECO:0000313" key="4">
    <source>
        <dbReference type="Proteomes" id="UP000180252"/>
    </source>
</evidence>
<feature type="coiled-coil region" evidence="1">
    <location>
        <begin position="244"/>
        <end position="281"/>
    </location>
</feature>
<reference evidence="3 5" key="3">
    <citation type="submission" date="2016-11" db="EMBL/GenBank/DDBJ databases">
        <title>Whole genomes of Flavobacteriaceae.</title>
        <authorList>
            <person name="Stine C."/>
            <person name="Li C."/>
            <person name="Tadesse D."/>
        </authorList>
    </citation>
    <scope>NUCLEOTIDE SEQUENCE [LARGE SCALE GENOMIC DNA]</scope>
    <source>
        <strain evidence="3 5">ATCC BAA-2541</strain>
    </source>
</reference>
<evidence type="ECO:0000313" key="3">
    <source>
        <dbReference type="EMBL" id="OXB14504.1"/>
    </source>
</evidence>
<sequence length="287" mass="31661">MGAPGSGYYSTNLTLSPWANNENSGGKNHQLSFNDGGVFYRTAYPMDSQWGNWRQVLITNDNGSVTVPGTLTIDGGLNNTLPRPLISAMTLSKGEIRGYSGHGNTSDDGFLRLSAGGGTTSSVKSFIDLSGYSIVPDMNRNIVFGTSGAERLRIDVNGNVGIATVAPDAKLTVNGNIHSREVKVDLDFPAPDYVFSNDYKLRSLEEVEDYVNKNSHLPEIPSAKEFEKNGVLLAEMNMALLKKVEELTLYVIEQNKKINDLEKQNKKLSDLDKRFEKLERTLKYKNK</sequence>
<dbReference type="Proteomes" id="UP000198319">
    <property type="component" value="Unassembled WGS sequence"/>
</dbReference>
<accession>A0A1S1JBB2</accession>
<dbReference type="Proteomes" id="UP000180252">
    <property type="component" value="Unassembled WGS sequence"/>
</dbReference>
<name>A0A1S1JBB2_9FLAO</name>
<evidence type="ECO:0000313" key="2">
    <source>
        <dbReference type="EMBL" id="OHT47028.1"/>
    </source>
</evidence>
<organism evidence="2 4">
    <name type="scientific">Flavobacterium tructae</name>
    <dbReference type="NCBI Taxonomy" id="1114873"/>
    <lineage>
        <taxon>Bacteria</taxon>
        <taxon>Pseudomonadati</taxon>
        <taxon>Bacteroidota</taxon>
        <taxon>Flavobacteriia</taxon>
        <taxon>Flavobacteriales</taxon>
        <taxon>Flavobacteriaceae</taxon>
        <taxon>Flavobacterium</taxon>
    </lineage>
</organism>
<dbReference type="AlphaFoldDB" id="A0A1S1JBB2"/>
<evidence type="ECO:0008006" key="6">
    <source>
        <dbReference type="Google" id="ProtNLM"/>
    </source>
</evidence>
<comment type="caution">
    <text evidence="2">The sequence shown here is derived from an EMBL/GenBank/DDBJ whole genome shotgun (WGS) entry which is preliminary data.</text>
</comment>
<proteinExistence type="predicted"/>
<dbReference type="EMBL" id="MIKE01000009">
    <property type="protein sequence ID" value="OHT47028.1"/>
    <property type="molecule type" value="Genomic_DNA"/>
</dbReference>
<protein>
    <recommendedName>
        <fullName evidence="6">Peptidase S74 domain-containing protein</fullName>
    </recommendedName>
</protein>
<keyword evidence="1" id="KW-0175">Coiled coil</keyword>
<evidence type="ECO:0000313" key="5">
    <source>
        <dbReference type="Proteomes" id="UP000198319"/>
    </source>
</evidence>
<keyword evidence="5" id="KW-1185">Reference proteome</keyword>
<evidence type="ECO:0000256" key="1">
    <source>
        <dbReference type="SAM" id="Coils"/>
    </source>
</evidence>
<gene>
    <name evidence="3" type="ORF">B0A71_21570</name>
    <name evidence="2" type="ORF">BHE19_22055</name>
</gene>
<dbReference type="EMBL" id="MUHG01000037">
    <property type="protein sequence ID" value="OXB14504.1"/>
    <property type="molecule type" value="Genomic_DNA"/>
</dbReference>
<reference evidence="4" key="1">
    <citation type="submission" date="2016-09" db="EMBL/GenBank/DDBJ databases">
        <authorList>
            <person name="Chen S."/>
            <person name="Walker E."/>
        </authorList>
    </citation>
    <scope>NUCLEOTIDE SEQUENCE [LARGE SCALE GENOMIC DNA]</scope>
    <source>
        <strain evidence="4">MSU</strain>
    </source>
</reference>
<dbReference type="STRING" id="1278819.BHE19_22055"/>
<reference evidence="2" key="2">
    <citation type="submission" date="2016-09" db="EMBL/GenBank/DDBJ databases">
        <authorList>
            <person name="Capua I."/>
            <person name="De Benedictis P."/>
            <person name="Joannis T."/>
            <person name="Lombin L.H."/>
            <person name="Cattoli G."/>
        </authorList>
    </citation>
    <scope>NUCLEOTIDE SEQUENCE [LARGE SCALE GENOMIC DNA]</scope>
    <source>
        <strain evidence="2">MSU</strain>
    </source>
</reference>